<accession>A0ABU9YW18</accession>
<dbReference type="Proteomes" id="UP001410394">
    <property type="component" value="Unassembled WGS sequence"/>
</dbReference>
<dbReference type="EMBL" id="JBDIVE010000002">
    <property type="protein sequence ID" value="MEN3067905.1"/>
    <property type="molecule type" value="Genomic_DNA"/>
</dbReference>
<proteinExistence type="predicted"/>
<keyword evidence="2" id="KW-1185">Reference proteome</keyword>
<protein>
    <submittedName>
        <fullName evidence="1">Uncharacterized protein</fullName>
    </submittedName>
</protein>
<gene>
    <name evidence="1" type="ORF">ABDB84_05385</name>
</gene>
<sequence>MSKSFTFDADGDPGNATAQMLSLFSGATYPLLLRLTNYMPRVFALPSAGVVLKEVANEAARTAVIKLDGYEALQRLASDIEAIIDVLDVSPAITITDDVSVPPTSEPEVIYTVKYSTQKGLFAGTVSLLSMIETALSDVINGLRDYFRERYVAYQEGVFSVGNLPVPVTTFLAGKFYANGQVVYSPSDSTGAPAAGGSDPSVFIALSSELERLTVNPQASSAQMPLLLDAADGGFCQFASSDVSVSIADPYDQTPGDNWVYGVSEFSVTADGWYSLAVVFSARVKRSRVRTLADGSLKPLQFKCVATLWGSIDSLSLSGGGRALSSGDQLLPVAGYTELEFELGPVFLKAGTSYPLTLDFQADLPARDLVDQSVYDSFSMQMLFGNGGAVVTKLASVSNVSPAPVSPALLVDKSTRVLNPFYNLTGAFVGQLSFRANDNSIAATPADQEIRYDSFWMNARGPDGAPVTGGVVVADTRDYNGSGTPDSVDARYASLAFVSDDLVQGNYYSFTLGGLASGIDIDQASGDDSLGGGGVFYDGLRGRVDDVHEFDPGITSWHLPYVSRSAIGDGVLYFTTEFRSHVCSVDMQTFELVEHDFYAAMSGFPSYFDPAPWSEGLGDMKYMDGALYMAVKPQVGNALDVIKVDVTTWVPTLLHTAQTHPDSGRNLAQIHVHDDGSVLLLVPVPSGSSAAAQALRIVAGGVVQDVTSQFSAALSALSSNVSFSLTGSGDLFYCVYALGEEMRVDAVEYAGGVYSITNLTTAPLNSNAALENDFGDATTGDFSGWILVGDVLTSAGRASTDAQGLVAHQIKVGRDVVWPTDHPPVYPLVYDRWTSARDAPNLFYGLQRGSAATDGTSVFKMSSLAPEHTTMVLRKVS</sequence>
<reference evidence="1 2" key="1">
    <citation type="journal article" date="2018" name="Int. J. Syst. Evol. Microbiol.">
        <title>Uliginosibacterium sediminicola sp. nov., isolated from freshwater sediment.</title>
        <authorList>
            <person name="Hwang W.M."/>
            <person name="Kim S.M."/>
            <person name="Kang K."/>
            <person name="Ahn T.Y."/>
        </authorList>
    </citation>
    <scope>NUCLEOTIDE SEQUENCE [LARGE SCALE GENOMIC DNA]</scope>
    <source>
        <strain evidence="1 2">M1-21</strain>
    </source>
</reference>
<organism evidence="1 2">
    <name type="scientific">Uliginosibacterium sediminicola</name>
    <dbReference type="NCBI Taxonomy" id="2024550"/>
    <lineage>
        <taxon>Bacteria</taxon>
        <taxon>Pseudomonadati</taxon>
        <taxon>Pseudomonadota</taxon>
        <taxon>Betaproteobacteria</taxon>
        <taxon>Rhodocyclales</taxon>
        <taxon>Zoogloeaceae</taxon>
        <taxon>Uliginosibacterium</taxon>
    </lineage>
</organism>
<evidence type="ECO:0000313" key="2">
    <source>
        <dbReference type="Proteomes" id="UP001410394"/>
    </source>
</evidence>
<comment type="caution">
    <text evidence="1">The sequence shown here is derived from an EMBL/GenBank/DDBJ whole genome shotgun (WGS) entry which is preliminary data.</text>
</comment>
<name>A0ABU9YW18_9RHOO</name>
<dbReference type="RefSeq" id="WP_345918668.1">
    <property type="nucleotide sequence ID" value="NZ_JBDIVE010000002.1"/>
</dbReference>
<evidence type="ECO:0000313" key="1">
    <source>
        <dbReference type="EMBL" id="MEN3067905.1"/>
    </source>
</evidence>